<evidence type="ECO:0000313" key="1">
    <source>
        <dbReference type="EMBL" id="SVA52810.1"/>
    </source>
</evidence>
<proteinExistence type="predicted"/>
<sequence>MSEQRQRLGELWLGLEHLVQYLPRLCRVLRA</sequence>
<reference evidence="1" key="1">
    <citation type="submission" date="2018-05" db="EMBL/GenBank/DDBJ databases">
        <authorList>
            <person name="Lanie J.A."/>
            <person name="Ng W.-L."/>
            <person name="Kazmierczak K.M."/>
            <person name="Andrzejewski T.M."/>
            <person name="Davidsen T.M."/>
            <person name="Wayne K.J."/>
            <person name="Tettelin H."/>
            <person name="Glass J.I."/>
            <person name="Rusch D."/>
            <person name="Podicherti R."/>
            <person name="Tsui H.-C.T."/>
            <person name="Winkler M.E."/>
        </authorList>
    </citation>
    <scope>NUCLEOTIDE SEQUENCE</scope>
</reference>
<gene>
    <name evidence="1" type="ORF">METZ01_LOCUS105664</name>
</gene>
<dbReference type="EMBL" id="UINC01012040">
    <property type="protein sequence ID" value="SVA52810.1"/>
    <property type="molecule type" value="Genomic_DNA"/>
</dbReference>
<name>A0A381WJX5_9ZZZZ</name>
<organism evidence="1">
    <name type="scientific">marine metagenome</name>
    <dbReference type="NCBI Taxonomy" id="408172"/>
    <lineage>
        <taxon>unclassified sequences</taxon>
        <taxon>metagenomes</taxon>
        <taxon>ecological metagenomes</taxon>
    </lineage>
</organism>
<protein>
    <submittedName>
        <fullName evidence="1">Uncharacterized protein</fullName>
    </submittedName>
</protein>
<dbReference type="AlphaFoldDB" id="A0A381WJX5"/>
<accession>A0A381WJX5</accession>